<dbReference type="Proteomes" id="UP000314285">
    <property type="component" value="Unassembled WGS sequence"/>
</dbReference>
<gene>
    <name evidence="1" type="ORF">FHY67_05580</name>
</gene>
<evidence type="ECO:0000313" key="2">
    <source>
        <dbReference type="Proteomes" id="UP000314285"/>
    </source>
</evidence>
<dbReference type="PANTHER" id="PTHR39456">
    <property type="entry name" value="METAL-DEPENDENT HYDROLASE"/>
    <property type="match status" value="1"/>
</dbReference>
<organism evidence="1 2">
    <name type="scientific">Acinetobacter radioresistens</name>
    <dbReference type="NCBI Taxonomy" id="40216"/>
    <lineage>
        <taxon>Bacteria</taxon>
        <taxon>Pseudomonadati</taxon>
        <taxon>Pseudomonadota</taxon>
        <taxon>Gammaproteobacteria</taxon>
        <taxon>Moraxellales</taxon>
        <taxon>Moraxellaceae</taxon>
        <taxon>Acinetobacter</taxon>
    </lineage>
</organism>
<dbReference type="Pfam" id="PF10118">
    <property type="entry name" value="Metal_hydrol"/>
    <property type="match status" value="1"/>
</dbReference>
<accession>A0A2T1J1K1</accession>
<comment type="caution">
    <text evidence="1">The sequence shown here is derived from an EMBL/GenBank/DDBJ whole genome shotgun (WGS) entry which is preliminary data.</text>
</comment>
<evidence type="ECO:0000313" key="1">
    <source>
        <dbReference type="EMBL" id="TNX93031.1"/>
    </source>
</evidence>
<keyword evidence="1" id="KW-0378">Hydrolase</keyword>
<dbReference type="EMBL" id="VFBM01000003">
    <property type="protein sequence ID" value="TNX93031.1"/>
    <property type="molecule type" value="Genomic_DNA"/>
</dbReference>
<reference evidence="1 2" key="1">
    <citation type="submission" date="2019-06" db="EMBL/GenBank/DDBJ databases">
        <title>Genome of Acinetobacter radioresistens APH1, a phenol degrading strain.</title>
        <authorList>
            <person name="Liu Y."/>
        </authorList>
    </citation>
    <scope>NUCLEOTIDE SEQUENCE [LARGE SCALE GENOMIC DNA]</scope>
    <source>
        <strain evidence="1 2">APH1</strain>
    </source>
</reference>
<dbReference type="STRING" id="40216.GCA_001917365_01447"/>
<dbReference type="PANTHER" id="PTHR39456:SF1">
    <property type="entry name" value="METAL-DEPENDENT HYDROLASE"/>
    <property type="match status" value="1"/>
</dbReference>
<dbReference type="AlphaFoldDB" id="A0A2T1J1K1"/>
<name>A0A2T1J1K1_ACIRA</name>
<sequence>MLTQVVRKIFLTRSGNETACKQHNVASLNIPIRHFDFKFDKDELDSKFYFQTVLGSAYWQALSIFLTYGEDLVIETARFHRDLVIDPVLKQRVTSLIGQEAIHSKIHEEWNEILKDNRFPVTLYRFLADKVFDHIFLRFPQPMKLSLMAAIEHFTAVIAQHMMVNTDSSIMAMMDNPLTRTEDNKTMALWMWHMLEESEHKDIAYDVYQVLSGNYWLRVSGFVLALVTILGLVSLGGIMLPYLRSPRYLISRRYYNDVKDSLKLLVGRKYGVFGSNWHHVFDYLRRDFHPNDHDTTEYLEFYKKYLLDPEKGLLTPYFIKEFVPPLRTAAA</sequence>
<protein>
    <submittedName>
        <fullName evidence="1">Metal-dependent hydrolase</fullName>
    </submittedName>
</protein>
<proteinExistence type="predicted"/>
<dbReference type="InterPro" id="IPR016516">
    <property type="entry name" value="UCP07580"/>
</dbReference>
<dbReference type="GO" id="GO:0016787">
    <property type="term" value="F:hydrolase activity"/>
    <property type="evidence" value="ECO:0007669"/>
    <property type="project" value="UniProtKB-KW"/>
</dbReference>
<dbReference type="RefSeq" id="WP_005019318.1">
    <property type="nucleotide sequence ID" value="NZ_BKHE01000003.1"/>
</dbReference>